<dbReference type="InterPro" id="IPR003959">
    <property type="entry name" value="ATPase_AAA_core"/>
</dbReference>
<dbReference type="PANTHER" id="PTHR35596">
    <property type="entry name" value="DUF2263 DOMAIN-CONTAINING PROTEIN"/>
    <property type="match status" value="1"/>
</dbReference>
<organism evidence="8">
    <name type="scientific">Verticillium alfalfae (strain VaMs.102 / ATCC MYA-4576 / FGSC 10136)</name>
    <name type="common">Verticillium wilt of alfalfa</name>
    <name type="synonym">Verticillium albo-atrum</name>
    <dbReference type="NCBI Taxonomy" id="526221"/>
    <lineage>
        <taxon>Eukaryota</taxon>
        <taxon>Fungi</taxon>
        <taxon>Dikarya</taxon>
        <taxon>Ascomycota</taxon>
        <taxon>Pezizomycotina</taxon>
        <taxon>Sordariomycetes</taxon>
        <taxon>Hypocreomycetidae</taxon>
        <taxon>Glomerellales</taxon>
        <taxon>Plectosphaerellaceae</taxon>
        <taxon>Verticillium</taxon>
    </lineage>
</organism>
<dbReference type="NCBIfam" id="TIGR02452">
    <property type="entry name" value="TIGR02452 family protein"/>
    <property type="match status" value="1"/>
</dbReference>
<feature type="compositionally biased region" description="Polar residues" evidence="3">
    <location>
        <begin position="306"/>
        <end position="316"/>
    </location>
</feature>
<feature type="region of interest" description="Disordered" evidence="3">
    <location>
        <begin position="293"/>
        <end position="356"/>
    </location>
</feature>
<dbReference type="InterPro" id="IPR019261">
    <property type="entry name" value="PARG_cat_microbial"/>
</dbReference>
<sequence>MSSTSSDAASLLNINALFDNPLFAGGIGLASIGAVAAFGRKASSSPRGPAGPPPPRQCRDHRQCRGSANKTPAYPFRKASILLLEDADAAFVNRRQRDTDGYNGATVTFSGLLNALDGLAAGEERIAFLTTNHIDRLDPALIRPGRVDMMMRIGEASRHQASQMWDRFYGDIDVDGSARERFLARLDELGLFGNGQDDETRHRHTSTAAIQGLFLFNKNDMEGAIEMAEGLIPRKFEPAVRCAFSHELRLAPGSHLLHHQVVSSVGKCALGTSFSASCIMSRQTNISDFFSAASQRPRPQPDDEQNNMNSPHSASTWRGARGGFARGQDRARGLGRGGRGRDRRAHNPDSTRRNRDLAEVAKETRTVLPDILPHLPPSHPDGGRVAVLNLASDYRAGGGWLKGARAQEEALCYRSSLFLSLHKRYYPFDHALMGIYSPDVVIIREDMASGHDLLIPDDGLGALPVVSVLSIAALRNPTTKKVRLHTTTGAEEHIEFADPRDRDVTKGKMRLCLRMAAAKSHGLLVLGALGCGAFHNPPGEVARCWREVLGENEFAGGWWRDVVFAVLDTRNEGNYEVFDDVVGGMMV</sequence>
<dbReference type="SUPFAM" id="SSF52949">
    <property type="entry name" value="Macro domain-like"/>
    <property type="match status" value="1"/>
</dbReference>
<dbReference type="HOGENOM" id="CLU_464771_0_0_1"/>
<evidence type="ECO:0000256" key="1">
    <source>
        <dbReference type="ARBA" id="ARBA00022741"/>
    </source>
</evidence>
<reference evidence="8" key="1">
    <citation type="journal article" date="2011" name="PLoS Pathog.">
        <title>Comparative genomics yields insights into niche adaptation of plant vascular wilt pathogens.</title>
        <authorList>
            <person name="Klosterman S.J."/>
            <person name="Subbarao K.V."/>
            <person name="Kang S."/>
            <person name="Veronese P."/>
            <person name="Gold S.E."/>
            <person name="Thomma B.P.H.J."/>
            <person name="Chen Z."/>
            <person name="Henrissat B."/>
            <person name="Lee Y.-H."/>
            <person name="Park J."/>
            <person name="Garcia-Pedrajas M.D."/>
            <person name="Barbara D.J."/>
            <person name="Anchieta A."/>
            <person name="de Jonge R."/>
            <person name="Santhanam P."/>
            <person name="Maruthachalam K."/>
            <person name="Atallah Z."/>
            <person name="Amyotte S.G."/>
            <person name="Paz Z."/>
            <person name="Inderbitzin P."/>
            <person name="Hayes R.J."/>
            <person name="Heiman D.I."/>
            <person name="Young S."/>
            <person name="Zeng Q."/>
            <person name="Engels R."/>
            <person name="Galagan J."/>
            <person name="Cuomo C.A."/>
            <person name="Dobinson K.F."/>
            <person name="Ma L.-J."/>
        </authorList>
    </citation>
    <scope>NUCLEOTIDE SEQUENCE [LARGE SCALE GENOMIC DNA]</scope>
    <source>
        <strain evidence="8">VaMs.102 / ATCC MYA-4576 / FGSC 10136</strain>
    </source>
</reference>
<dbReference type="PANTHER" id="PTHR35596:SF1">
    <property type="entry name" value="MICROBIAL-TYPE PARG CATALYTIC DOMAIN-CONTAINING PROTEIN"/>
    <property type="match status" value="1"/>
</dbReference>
<keyword evidence="1" id="KW-0547">Nucleotide-binding</keyword>
<evidence type="ECO:0000313" key="7">
    <source>
        <dbReference type="EMBL" id="EEY15289.1"/>
    </source>
</evidence>
<keyword evidence="8" id="KW-1185">Reference proteome</keyword>
<evidence type="ECO:0000256" key="3">
    <source>
        <dbReference type="SAM" id="MobiDB-lite"/>
    </source>
</evidence>
<dbReference type="AlphaFoldDB" id="C9S7Z9"/>
<gene>
    <name evidence="7" type="ORF">VDBG_01398</name>
</gene>
<dbReference type="Proteomes" id="UP000008698">
    <property type="component" value="Unassembled WGS sequence"/>
</dbReference>
<dbReference type="KEGG" id="val:VDBG_01398"/>
<accession>C9S7Z9</accession>
<evidence type="ECO:0000259" key="5">
    <source>
        <dbReference type="Pfam" id="PF10021"/>
    </source>
</evidence>
<keyword evidence="2" id="KW-0067">ATP-binding</keyword>
<dbReference type="Pfam" id="PF10021">
    <property type="entry name" value="PARG_cat_microb"/>
    <property type="match status" value="1"/>
</dbReference>
<feature type="compositionally biased region" description="Basic and acidic residues" evidence="3">
    <location>
        <begin position="345"/>
        <end position="356"/>
    </location>
</feature>
<dbReference type="eggNOG" id="KOG0743">
    <property type="taxonomic scope" value="Eukaryota"/>
</dbReference>
<dbReference type="InterPro" id="IPR012664">
    <property type="entry name" value="CHP02452"/>
</dbReference>
<evidence type="ECO:0000259" key="4">
    <source>
        <dbReference type="Pfam" id="PF00004"/>
    </source>
</evidence>
<name>C9S7Z9_VERA1</name>
<feature type="domain" description="ATPase AAA-type core" evidence="4">
    <location>
        <begin position="79"/>
        <end position="153"/>
    </location>
</feature>
<proteinExistence type="predicted"/>
<feature type="domain" description="Microbial-type PARG catalytic" evidence="5">
    <location>
        <begin position="382"/>
        <end position="445"/>
    </location>
</feature>
<dbReference type="SUPFAM" id="SSF52540">
    <property type="entry name" value="P-loop containing nucleoside triphosphate hydrolases"/>
    <property type="match status" value="1"/>
</dbReference>
<evidence type="ECO:0000259" key="6">
    <source>
        <dbReference type="Pfam" id="PF25426"/>
    </source>
</evidence>
<feature type="domain" description="Mitochondrial chaperone BCS1-like ATPase lid" evidence="6">
    <location>
        <begin position="158"/>
        <end position="229"/>
    </location>
</feature>
<dbReference type="OrthoDB" id="9985428at2759"/>
<dbReference type="InterPro" id="IPR027417">
    <property type="entry name" value="P-loop_NTPase"/>
</dbReference>
<dbReference type="GO" id="GO:0005524">
    <property type="term" value="F:ATP binding"/>
    <property type="evidence" value="ECO:0007669"/>
    <property type="project" value="UniProtKB-KW"/>
</dbReference>
<dbReference type="EMBL" id="DS985214">
    <property type="protein sequence ID" value="EEY15289.1"/>
    <property type="molecule type" value="Genomic_DNA"/>
</dbReference>
<dbReference type="Pfam" id="PF25426">
    <property type="entry name" value="AAA_lid_BCS1"/>
    <property type="match status" value="1"/>
</dbReference>
<dbReference type="GeneID" id="9536410"/>
<dbReference type="InterPro" id="IPR043472">
    <property type="entry name" value="Macro_dom-like"/>
</dbReference>
<evidence type="ECO:0000256" key="2">
    <source>
        <dbReference type="ARBA" id="ARBA00022840"/>
    </source>
</evidence>
<evidence type="ECO:0000313" key="8">
    <source>
        <dbReference type="Proteomes" id="UP000008698"/>
    </source>
</evidence>
<dbReference type="RefSeq" id="XP_003009715.1">
    <property type="nucleotide sequence ID" value="XM_003009669.1"/>
</dbReference>
<dbReference type="GO" id="GO:0016887">
    <property type="term" value="F:ATP hydrolysis activity"/>
    <property type="evidence" value="ECO:0007669"/>
    <property type="project" value="InterPro"/>
</dbReference>
<dbReference type="Pfam" id="PF00004">
    <property type="entry name" value="AAA"/>
    <property type="match status" value="1"/>
</dbReference>
<feature type="region of interest" description="Disordered" evidence="3">
    <location>
        <begin position="41"/>
        <end position="72"/>
    </location>
</feature>
<dbReference type="InterPro" id="IPR057495">
    <property type="entry name" value="AAA_lid_BCS1"/>
</dbReference>
<protein>
    <submittedName>
        <fullName evidence="7">Mitochondrial chaperone BCS1</fullName>
    </submittedName>
</protein>
<dbReference type="STRING" id="526221.C9S7Z9"/>
<dbReference type="Gene3D" id="3.40.220.10">
    <property type="entry name" value="Leucine Aminopeptidase, subunit E, domain 1"/>
    <property type="match status" value="1"/>
</dbReference>
<dbReference type="Gene3D" id="3.40.50.300">
    <property type="entry name" value="P-loop containing nucleotide triphosphate hydrolases"/>
    <property type="match status" value="1"/>
</dbReference>